<keyword evidence="1" id="KW-0175">Coiled coil</keyword>
<reference evidence="3" key="2">
    <citation type="submission" date="2013-10" db="EMBL/GenBank/DDBJ databases">
        <authorList>
            <person name="Aslett M."/>
        </authorList>
    </citation>
    <scope>NUCLEOTIDE SEQUENCE [LARGE SCALE GENOMIC DNA]</scope>
    <source>
        <strain evidence="3">Houghton</strain>
    </source>
</reference>
<evidence type="ECO:0000256" key="1">
    <source>
        <dbReference type="SAM" id="Coils"/>
    </source>
</evidence>
<evidence type="ECO:0000313" key="4">
    <source>
        <dbReference type="Proteomes" id="UP000030754"/>
    </source>
</evidence>
<reference evidence="3" key="1">
    <citation type="submission" date="2013-10" db="EMBL/GenBank/DDBJ databases">
        <title>Genomic analysis of the causative agents of coccidiosis in chickens.</title>
        <authorList>
            <person name="Reid A.J."/>
            <person name="Blake D."/>
            <person name="Billington K."/>
            <person name="Browne H."/>
            <person name="Dunn M."/>
            <person name="Hung S."/>
            <person name="Kawahara F."/>
            <person name="Miranda-Saavedra D."/>
            <person name="Mourier T."/>
            <person name="Nagra H."/>
            <person name="Otto T.D."/>
            <person name="Rawlings N."/>
            <person name="Sanchez A."/>
            <person name="Sanders M."/>
            <person name="Subramaniam C."/>
            <person name="Tay Y."/>
            <person name="Dear P."/>
            <person name="Doerig C."/>
            <person name="Gruber A."/>
            <person name="Parkinson J."/>
            <person name="Shirley M."/>
            <person name="Wan K.L."/>
            <person name="Berriman M."/>
            <person name="Tomley F."/>
            <person name="Pain A."/>
        </authorList>
    </citation>
    <scope>NUCLEOTIDE SEQUENCE [LARGE SCALE GENOMIC DNA]</scope>
    <source>
        <strain evidence="3">Houghton</strain>
    </source>
</reference>
<proteinExistence type="predicted"/>
<sequence>MSTSTGLGFASVILLLDVPQLPAIFAANVCRAFRTAANELKSITARDIIYPNNRSKGVLRKQLPKQQQQLLLEQQQQLLEQLQQLMKQQQQQPLEQQQLLLREQQLQQRIYKEFRNKNYIPLFRLLEDSPERKA</sequence>
<feature type="chain" id="PRO_5004674317" evidence="2">
    <location>
        <begin position="27"/>
        <end position="134"/>
    </location>
</feature>
<feature type="signal peptide" evidence="2">
    <location>
        <begin position="1"/>
        <end position="26"/>
    </location>
</feature>
<organism evidence="3 4">
    <name type="scientific">Eimeria necatrix</name>
    <dbReference type="NCBI Taxonomy" id="51315"/>
    <lineage>
        <taxon>Eukaryota</taxon>
        <taxon>Sar</taxon>
        <taxon>Alveolata</taxon>
        <taxon>Apicomplexa</taxon>
        <taxon>Conoidasida</taxon>
        <taxon>Coccidia</taxon>
        <taxon>Eucoccidiorida</taxon>
        <taxon>Eimeriorina</taxon>
        <taxon>Eimeriidae</taxon>
        <taxon>Eimeria</taxon>
    </lineage>
</organism>
<dbReference type="OrthoDB" id="409619at2759"/>
<name>U6N5C5_9EIME</name>
<dbReference type="EMBL" id="HG725652">
    <property type="protein sequence ID" value="CDJ69095.1"/>
    <property type="molecule type" value="Genomic_DNA"/>
</dbReference>
<feature type="coiled-coil region" evidence="1">
    <location>
        <begin position="65"/>
        <end position="92"/>
    </location>
</feature>
<gene>
    <name evidence="3" type="ORF">ENH_00063580</name>
</gene>
<keyword evidence="4" id="KW-1185">Reference proteome</keyword>
<accession>U6N5C5</accession>
<dbReference type="Proteomes" id="UP000030754">
    <property type="component" value="Unassembled WGS sequence"/>
</dbReference>
<protein>
    <submittedName>
        <fullName evidence="3">Uncharacterized protein</fullName>
    </submittedName>
</protein>
<dbReference type="AlphaFoldDB" id="U6N5C5"/>
<dbReference type="GeneID" id="25476495"/>
<keyword evidence="2" id="KW-0732">Signal</keyword>
<evidence type="ECO:0000256" key="2">
    <source>
        <dbReference type="SAM" id="SignalP"/>
    </source>
</evidence>
<evidence type="ECO:0000313" key="3">
    <source>
        <dbReference type="EMBL" id="CDJ69095.1"/>
    </source>
</evidence>
<dbReference type="VEuPathDB" id="ToxoDB:ENH_00063580"/>
<dbReference type="RefSeq" id="XP_013437562.1">
    <property type="nucleotide sequence ID" value="XM_013582108.1"/>
</dbReference>